<feature type="non-terminal residue" evidence="1">
    <location>
        <position position="1"/>
    </location>
</feature>
<protein>
    <submittedName>
        <fullName evidence="1">Uncharacterized protein</fullName>
    </submittedName>
</protein>
<organism evidence="1">
    <name type="scientific">marine sediment metagenome</name>
    <dbReference type="NCBI Taxonomy" id="412755"/>
    <lineage>
        <taxon>unclassified sequences</taxon>
        <taxon>metagenomes</taxon>
        <taxon>ecological metagenomes</taxon>
    </lineage>
</organism>
<comment type="caution">
    <text evidence="1">The sequence shown here is derived from an EMBL/GenBank/DDBJ whole genome shotgun (WGS) entry which is preliminary data.</text>
</comment>
<accession>A0A0F9D0H7</accession>
<gene>
    <name evidence="1" type="ORF">LCGC14_2259390</name>
</gene>
<reference evidence="1" key="1">
    <citation type="journal article" date="2015" name="Nature">
        <title>Complex archaea that bridge the gap between prokaryotes and eukaryotes.</title>
        <authorList>
            <person name="Spang A."/>
            <person name="Saw J.H."/>
            <person name="Jorgensen S.L."/>
            <person name="Zaremba-Niedzwiedzka K."/>
            <person name="Martijn J."/>
            <person name="Lind A.E."/>
            <person name="van Eijk R."/>
            <person name="Schleper C."/>
            <person name="Guy L."/>
            <person name="Ettema T.J."/>
        </authorList>
    </citation>
    <scope>NUCLEOTIDE SEQUENCE</scope>
</reference>
<proteinExistence type="predicted"/>
<sequence>PDALIQSRQEVHGMTRAEEFFEDQLARMGGMAAAVAGEDTAEKCNLFAGLAQLAREVEELHREVRRIGQLLESR</sequence>
<dbReference type="EMBL" id="LAZR01030984">
    <property type="protein sequence ID" value="KKL55039.1"/>
    <property type="molecule type" value="Genomic_DNA"/>
</dbReference>
<dbReference type="AlphaFoldDB" id="A0A0F9D0H7"/>
<name>A0A0F9D0H7_9ZZZZ</name>
<evidence type="ECO:0000313" key="1">
    <source>
        <dbReference type="EMBL" id="KKL55039.1"/>
    </source>
</evidence>